<feature type="compositionally biased region" description="Basic and acidic residues" evidence="1">
    <location>
        <begin position="7"/>
        <end position="17"/>
    </location>
</feature>
<keyword evidence="3" id="KW-1185">Reference proteome</keyword>
<feature type="compositionally biased region" description="Polar residues" evidence="1">
    <location>
        <begin position="18"/>
        <end position="28"/>
    </location>
</feature>
<evidence type="ECO:0000313" key="3">
    <source>
        <dbReference type="Proteomes" id="UP000658305"/>
    </source>
</evidence>
<feature type="region of interest" description="Disordered" evidence="1">
    <location>
        <begin position="1"/>
        <end position="131"/>
    </location>
</feature>
<accession>A0ABQ3FTK7</accession>
<protein>
    <submittedName>
        <fullName evidence="2">Uncharacterized protein</fullName>
    </submittedName>
</protein>
<feature type="compositionally biased region" description="Low complexity" evidence="1">
    <location>
        <begin position="71"/>
        <end position="80"/>
    </location>
</feature>
<sequence length="131" mass="14228">MRGAIAKMDDRLPDKRSTANPIQQSVPLSGQADPDRPLSPTASRNNPALGVSSNEGDRDSGARSNREGCATSRTRSSTGSTRHRMRNPQTPNLNPDRATPISDPTSPIPDHGSHNARSRFRLPCPLARRPR</sequence>
<feature type="compositionally biased region" description="Basic and acidic residues" evidence="1">
    <location>
        <begin position="55"/>
        <end position="66"/>
    </location>
</feature>
<organism evidence="2 3">
    <name type="scientific">Gemmobacter nanjingensis</name>
    <dbReference type="NCBI Taxonomy" id="488454"/>
    <lineage>
        <taxon>Bacteria</taxon>
        <taxon>Pseudomonadati</taxon>
        <taxon>Pseudomonadota</taxon>
        <taxon>Alphaproteobacteria</taxon>
        <taxon>Rhodobacterales</taxon>
        <taxon>Paracoccaceae</taxon>
        <taxon>Gemmobacter</taxon>
    </lineage>
</organism>
<gene>
    <name evidence="2" type="ORF">GCM10007291_49200</name>
</gene>
<comment type="caution">
    <text evidence="2">The sequence shown here is derived from an EMBL/GenBank/DDBJ whole genome shotgun (WGS) entry which is preliminary data.</text>
</comment>
<evidence type="ECO:0000313" key="2">
    <source>
        <dbReference type="EMBL" id="GHC41427.1"/>
    </source>
</evidence>
<reference evidence="3" key="1">
    <citation type="journal article" date="2019" name="Int. J. Syst. Evol. Microbiol.">
        <title>The Global Catalogue of Microorganisms (GCM) 10K type strain sequencing project: providing services to taxonomists for standard genome sequencing and annotation.</title>
        <authorList>
            <consortium name="The Broad Institute Genomics Platform"/>
            <consortium name="The Broad Institute Genome Sequencing Center for Infectious Disease"/>
            <person name="Wu L."/>
            <person name="Ma J."/>
        </authorList>
    </citation>
    <scope>NUCLEOTIDE SEQUENCE [LARGE SCALE GENOMIC DNA]</scope>
    <source>
        <strain evidence="3">KCTC 23298</strain>
    </source>
</reference>
<dbReference type="EMBL" id="BMYI01000042">
    <property type="protein sequence ID" value="GHC41427.1"/>
    <property type="molecule type" value="Genomic_DNA"/>
</dbReference>
<evidence type="ECO:0000256" key="1">
    <source>
        <dbReference type="SAM" id="MobiDB-lite"/>
    </source>
</evidence>
<name>A0ABQ3FTK7_9RHOB</name>
<feature type="compositionally biased region" description="Polar residues" evidence="1">
    <location>
        <begin position="40"/>
        <end position="54"/>
    </location>
</feature>
<proteinExistence type="predicted"/>
<dbReference type="Proteomes" id="UP000658305">
    <property type="component" value="Unassembled WGS sequence"/>
</dbReference>